<proteinExistence type="predicted"/>
<accession>A0A0K0D9S4</accession>
<protein>
    <submittedName>
        <fullName evidence="2">Uncharacterized protein</fullName>
    </submittedName>
</protein>
<reference evidence="2" key="2">
    <citation type="submission" date="2017-02" db="UniProtKB">
        <authorList>
            <consortium name="WormBaseParasite"/>
        </authorList>
    </citation>
    <scope>IDENTIFICATION</scope>
</reference>
<evidence type="ECO:0000313" key="2">
    <source>
        <dbReference type="WBParaSite" id="ACAC_0000691101-mRNA-1"/>
    </source>
</evidence>
<dbReference type="WBParaSite" id="ACAC_0000691101-mRNA-1">
    <property type="protein sequence ID" value="ACAC_0000691101-mRNA-1"/>
    <property type="gene ID" value="ACAC_0000691101"/>
</dbReference>
<organism evidence="1 2">
    <name type="scientific">Angiostrongylus cantonensis</name>
    <name type="common">Rat lungworm</name>
    <dbReference type="NCBI Taxonomy" id="6313"/>
    <lineage>
        <taxon>Eukaryota</taxon>
        <taxon>Metazoa</taxon>
        <taxon>Ecdysozoa</taxon>
        <taxon>Nematoda</taxon>
        <taxon>Chromadorea</taxon>
        <taxon>Rhabditida</taxon>
        <taxon>Rhabditina</taxon>
        <taxon>Rhabditomorpha</taxon>
        <taxon>Strongyloidea</taxon>
        <taxon>Metastrongylidae</taxon>
        <taxon>Angiostrongylus</taxon>
    </lineage>
</organism>
<dbReference type="AlphaFoldDB" id="A0A0K0D9S4"/>
<name>A0A0K0D9S4_ANGCA</name>
<reference evidence="1" key="1">
    <citation type="submission" date="2012-09" db="EMBL/GenBank/DDBJ databases">
        <authorList>
            <person name="Martin A.A."/>
        </authorList>
    </citation>
    <scope>NUCLEOTIDE SEQUENCE</scope>
</reference>
<keyword evidence="1" id="KW-1185">Reference proteome</keyword>
<sequence length="99" mass="10701">MSSVLRGGMTGRDFMPRTPFGVQVSAQIGRNPFLDAWLANGTSPEPMCHGGNKGRTTFSHLFIACVFLQAYGSLGPLPCFGVRHERPGEVSNQLRAHLG</sequence>
<dbReference type="Proteomes" id="UP000035642">
    <property type="component" value="Unassembled WGS sequence"/>
</dbReference>
<evidence type="ECO:0000313" key="1">
    <source>
        <dbReference type="Proteomes" id="UP000035642"/>
    </source>
</evidence>